<reference evidence="1 2" key="1">
    <citation type="journal article" date="2018" name="Arch. Microbiol.">
        <title>Hymenobacter segetis sp. nov., isolated from soil.</title>
        <authorList>
            <person name="Ten L.N."/>
            <person name="Lim S.J."/>
            <person name="Kim B.O."/>
            <person name="Kang I.K."/>
            <person name="Jung H.Y."/>
        </authorList>
    </citation>
    <scope>NUCLEOTIDE SEQUENCE [LARGE SCALE GENOMIC DNA]</scope>
    <source>
        <strain evidence="1 2">S7-3-11</strain>
    </source>
</reference>
<gene>
    <name evidence="1" type="ORF">AAFH49_03970</name>
</gene>
<evidence type="ECO:0008006" key="3">
    <source>
        <dbReference type="Google" id="ProtNLM"/>
    </source>
</evidence>
<dbReference type="Proteomes" id="UP001479606">
    <property type="component" value="Unassembled WGS sequence"/>
</dbReference>
<evidence type="ECO:0000313" key="1">
    <source>
        <dbReference type="EMBL" id="MEL5993351.1"/>
    </source>
</evidence>
<evidence type="ECO:0000313" key="2">
    <source>
        <dbReference type="Proteomes" id="UP001479606"/>
    </source>
</evidence>
<comment type="caution">
    <text evidence="1">The sequence shown here is derived from an EMBL/GenBank/DDBJ whole genome shotgun (WGS) entry which is preliminary data.</text>
</comment>
<sequence length="70" mass="7373">MPRSATVRRLAPALTALPASPLTVEKPPAAALAGGAKIIQLITTPVFRVGEYEVGDGYCPHLHGHPGIRY</sequence>
<proteinExistence type="predicted"/>
<dbReference type="EMBL" id="JBCEVZ010000005">
    <property type="protein sequence ID" value="MEL5993351.1"/>
    <property type="molecule type" value="Genomic_DNA"/>
</dbReference>
<organism evidence="1 2">
    <name type="scientific">Hymenobacter segetis</name>
    <dbReference type="NCBI Taxonomy" id="2025509"/>
    <lineage>
        <taxon>Bacteria</taxon>
        <taxon>Pseudomonadati</taxon>
        <taxon>Bacteroidota</taxon>
        <taxon>Cytophagia</taxon>
        <taxon>Cytophagales</taxon>
        <taxon>Hymenobacteraceae</taxon>
        <taxon>Hymenobacter</taxon>
    </lineage>
</organism>
<dbReference type="RefSeq" id="WP_342296178.1">
    <property type="nucleotide sequence ID" value="NZ_JBCEVZ010000005.1"/>
</dbReference>
<accession>A0ABU9LTD0</accession>
<name>A0ABU9LTD0_9BACT</name>
<protein>
    <recommendedName>
        <fullName evidence="3">AraC family transcriptional regulator</fullName>
    </recommendedName>
</protein>
<keyword evidence="2" id="KW-1185">Reference proteome</keyword>